<evidence type="ECO:0000259" key="2">
    <source>
        <dbReference type="Pfam" id="PF02120"/>
    </source>
</evidence>
<dbReference type="AlphaFoldDB" id="A0A1F6D2W5"/>
<feature type="domain" description="Flagellar hook-length control protein-like C-terminal" evidence="2">
    <location>
        <begin position="361"/>
        <end position="435"/>
    </location>
</feature>
<dbReference type="Pfam" id="PF02120">
    <property type="entry name" value="Flg_hook"/>
    <property type="match status" value="1"/>
</dbReference>
<dbReference type="Proteomes" id="UP000178606">
    <property type="component" value="Unassembled WGS sequence"/>
</dbReference>
<reference evidence="3 4" key="1">
    <citation type="journal article" date="2016" name="Nat. Commun.">
        <title>Thousands of microbial genomes shed light on interconnected biogeochemical processes in an aquifer system.</title>
        <authorList>
            <person name="Anantharaman K."/>
            <person name="Brown C.T."/>
            <person name="Hug L.A."/>
            <person name="Sharon I."/>
            <person name="Castelle C.J."/>
            <person name="Probst A.J."/>
            <person name="Thomas B.C."/>
            <person name="Singh A."/>
            <person name="Wilkins M.J."/>
            <person name="Karaoz U."/>
            <person name="Brodie E.L."/>
            <person name="Williams K.H."/>
            <person name="Hubbard S.S."/>
            <person name="Banfield J.F."/>
        </authorList>
    </citation>
    <scope>NUCLEOTIDE SEQUENCE [LARGE SCALE GENOMIC DNA]</scope>
    <source>
        <strain evidence="4">RIFCSPLOWO2_12_FULL_64_10</strain>
    </source>
</reference>
<accession>A0A1F6D2W5</accession>
<gene>
    <name evidence="3" type="ORF">A3F84_16580</name>
</gene>
<feature type="compositionally biased region" description="Basic and acidic residues" evidence="1">
    <location>
        <begin position="446"/>
        <end position="456"/>
    </location>
</feature>
<protein>
    <recommendedName>
        <fullName evidence="2">Flagellar hook-length control protein-like C-terminal domain-containing protein</fullName>
    </recommendedName>
</protein>
<dbReference type="InterPro" id="IPR038610">
    <property type="entry name" value="FliK-like_C_sf"/>
</dbReference>
<evidence type="ECO:0000313" key="4">
    <source>
        <dbReference type="Proteomes" id="UP000178606"/>
    </source>
</evidence>
<organism evidence="3 4">
    <name type="scientific">Handelsmanbacteria sp. (strain RIFCSPLOWO2_12_FULL_64_10)</name>
    <dbReference type="NCBI Taxonomy" id="1817868"/>
    <lineage>
        <taxon>Bacteria</taxon>
        <taxon>Candidatus Handelsmaniibacteriota</taxon>
    </lineage>
</organism>
<sequence length="456" mass="49214">MPIRLDTSSRTLSLSFASEKDRAAFFRSLREGQTVQARVVDQGSDGRWVLRIRGQDLLAESRLPLAKGQVVSARVETLGPPVVLSLIDGEAAGEEALSRALRDLGLDDDPAGRAVLGRMIARQLPLNGPAVQDIRDALVRMGLNLSDAEKVDRAVDAMFLLASRSVPITPASLEAALTAFSPSMLGGMIGNLLDLIRSLSPGLRSPAEAELRALEETLSALLVSAEGIDAGDLRRLIDGLGLGLEGKLRALTERPPDLLNPQGLSQIDLKAILLRLRAALSDPARIGADDATDRQPDAALIEALRGRVDEALHHLEHLQLLNLPAQRDPAPHLLLQIPLLFGQERTSADLRVFYAEKEGRRQIDPENARLLLGLDLAHLGRVEVDLRVTNRTVDCRIDVEGEAQQDLFSEAQGDLRAGLEGCGYAVRRIACEVRPPAPEEGAPEGGRTKIGLDVRA</sequence>
<dbReference type="InterPro" id="IPR021136">
    <property type="entry name" value="Flagellar_hook_control-like_C"/>
</dbReference>
<comment type="caution">
    <text evidence="3">The sequence shown here is derived from an EMBL/GenBank/DDBJ whole genome shotgun (WGS) entry which is preliminary data.</text>
</comment>
<name>A0A1F6D2W5_HANXR</name>
<evidence type="ECO:0000313" key="3">
    <source>
        <dbReference type="EMBL" id="OGG55769.1"/>
    </source>
</evidence>
<dbReference type="Gene3D" id="3.30.750.140">
    <property type="match status" value="1"/>
</dbReference>
<feature type="region of interest" description="Disordered" evidence="1">
    <location>
        <begin position="435"/>
        <end position="456"/>
    </location>
</feature>
<evidence type="ECO:0000256" key="1">
    <source>
        <dbReference type="SAM" id="MobiDB-lite"/>
    </source>
</evidence>
<proteinExistence type="predicted"/>
<dbReference type="EMBL" id="MFKF01000061">
    <property type="protein sequence ID" value="OGG55769.1"/>
    <property type="molecule type" value="Genomic_DNA"/>
</dbReference>